<feature type="transmembrane region" description="Helical" evidence="1">
    <location>
        <begin position="31"/>
        <end position="52"/>
    </location>
</feature>
<dbReference type="GO" id="GO:0000155">
    <property type="term" value="F:phosphorelay sensor kinase activity"/>
    <property type="evidence" value="ECO:0007669"/>
    <property type="project" value="InterPro"/>
</dbReference>
<gene>
    <name evidence="3" type="ORF">D1Y85_11290</name>
</gene>
<feature type="transmembrane region" description="Helical" evidence="1">
    <location>
        <begin position="126"/>
        <end position="145"/>
    </location>
</feature>
<keyword evidence="1" id="KW-0472">Membrane</keyword>
<evidence type="ECO:0000313" key="3">
    <source>
        <dbReference type="EMBL" id="RQH06459.1"/>
    </source>
</evidence>
<dbReference type="GO" id="GO:0016020">
    <property type="term" value="C:membrane"/>
    <property type="evidence" value="ECO:0007669"/>
    <property type="project" value="InterPro"/>
</dbReference>
<dbReference type="Proteomes" id="UP000272778">
    <property type="component" value="Unassembled WGS sequence"/>
</dbReference>
<keyword evidence="3" id="KW-0418">Kinase</keyword>
<dbReference type="Pfam" id="PF06580">
    <property type="entry name" value="His_kinase"/>
    <property type="match status" value="1"/>
</dbReference>
<dbReference type="InterPro" id="IPR050640">
    <property type="entry name" value="Bact_2-comp_sensor_kinase"/>
</dbReference>
<name>A0A3N6MS25_9BURK</name>
<evidence type="ECO:0000259" key="2">
    <source>
        <dbReference type="PROSITE" id="PS50109"/>
    </source>
</evidence>
<dbReference type="InterPro" id="IPR010559">
    <property type="entry name" value="Sig_transdc_His_kin_internal"/>
</dbReference>
<evidence type="ECO:0000313" key="4">
    <source>
        <dbReference type="Proteomes" id="UP000272778"/>
    </source>
</evidence>
<feature type="domain" description="Histidine kinase" evidence="2">
    <location>
        <begin position="272"/>
        <end position="366"/>
    </location>
</feature>
<accession>A0A3N6MS25</accession>
<keyword evidence="3" id="KW-0808">Transferase</keyword>
<keyword evidence="1" id="KW-0812">Transmembrane</keyword>
<dbReference type="InterPro" id="IPR036890">
    <property type="entry name" value="HATPase_C_sf"/>
</dbReference>
<feature type="transmembrane region" description="Helical" evidence="1">
    <location>
        <begin position="58"/>
        <end position="79"/>
    </location>
</feature>
<dbReference type="InterPro" id="IPR003594">
    <property type="entry name" value="HATPase_dom"/>
</dbReference>
<dbReference type="Gene3D" id="3.30.565.10">
    <property type="entry name" value="Histidine kinase-like ATPase, C-terminal domain"/>
    <property type="match status" value="1"/>
</dbReference>
<dbReference type="AlphaFoldDB" id="A0A3N6MS25"/>
<keyword evidence="4" id="KW-1185">Reference proteome</keyword>
<evidence type="ECO:0000256" key="1">
    <source>
        <dbReference type="SAM" id="Phobius"/>
    </source>
</evidence>
<sequence>MMPGTTTKFTEVAACSAVTTKQRLAGFAREAIIVVIGNALIAAGLTAVGIGRSLGENLVFSQAIGLSIILLLDVGRFVLERTNALTGPRLVVAIAISLVAGSLIGRAIASVLLGLDISKTFGAHDLATTGWVALVATLLATWYGWSRARIAVLSEQVARAAWQKEATERTAVSARLQALQAQIEPHFLFNTLATLDSLIVSDPPRARELLGRLNRFLRATLEASRTGSETLAVQFAVLDAMLAVHRMRLGERLAYSLDLPGDCADLAVPPMLLQPLVENALKHGIQGTVVGGRIDVSAKRDGPDVELTVTDTGPGFGATPDTQGTGIGLANVRERLAVLYGDRAALTLVEHAPHGVVARVRLPLAEADSINAETAAR</sequence>
<organism evidence="3 4">
    <name type="scientific">Paraburkholderia dinghuensis</name>
    <dbReference type="NCBI Taxonomy" id="2305225"/>
    <lineage>
        <taxon>Bacteria</taxon>
        <taxon>Pseudomonadati</taxon>
        <taxon>Pseudomonadota</taxon>
        <taxon>Betaproteobacteria</taxon>
        <taxon>Burkholderiales</taxon>
        <taxon>Burkholderiaceae</taxon>
        <taxon>Paraburkholderia</taxon>
    </lineage>
</organism>
<dbReference type="Pfam" id="PF02518">
    <property type="entry name" value="HATPase_c"/>
    <property type="match status" value="1"/>
</dbReference>
<dbReference type="SMART" id="SM00387">
    <property type="entry name" value="HATPase_c"/>
    <property type="match status" value="1"/>
</dbReference>
<proteinExistence type="predicted"/>
<comment type="caution">
    <text evidence="3">The sequence shown here is derived from an EMBL/GenBank/DDBJ whole genome shotgun (WGS) entry which is preliminary data.</text>
</comment>
<dbReference type="EMBL" id="RQIS01000007">
    <property type="protein sequence ID" value="RQH06459.1"/>
    <property type="molecule type" value="Genomic_DNA"/>
</dbReference>
<dbReference type="OrthoDB" id="2514702at2"/>
<dbReference type="PROSITE" id="PS50109">
    <property type="entry name" value="HIS_KIN"/>
    <property type="match status" value="1"/>
</dbReference>
<feature type="transmembrane region" description="Helical" evidence="1">
    <location>
        <begin position="91"/>
        <end position="114"/>
    </location>
</feature>
<protein>
    <submittedName>
        <fullName evidence="3">Sensor histidine kinase</fullName>
    </submittedName>
</protein>
<dbReference type="InterPro" id="IPR005467">
    <property type="entry name" value="His_kinase_dom"/>
</dbReference>
<dbReference type="PANTHER" id="PTHR34220:SF9">
    <property type="entry name" value="SIGNAL TRANSDUCTION HISTIDINE KINASE INTERNAL REGION DOMAIN-CONTAINING PROTEIN"/>
    <property type="match status" value="1"/>
</dbReference>
<reference evidence="3 4" key="1">
    <citation type="submission" date="2018-11" db="EMBL/GenBank/DDBJ databases">
        <title>Paraburkholderia sp. DHOA04, isolated from soil.</title>
        <authorList>
            <person name="Gao Z.-H."/>
            <person name="Qiu L.-H."/>
            <person name="Fu J.-C."/>
        </authorList>
    </citation>
    <scope>NUCLEOTIDE SEQUENCE [LARGE SCALE GENOMIC DNA]</scope>
    <source>
        <strain evidence="3 4">DHOA04</strain>
    </source>
</reference>
<keyword evidence="1" id="KW-1133">Transmembrane helix</keyword>
<dbReference type="PANTHER" id="PTHR34220">
    <property type="entry name" value="SENSOR HISTIDINE KINASE YPDA"/>
    <property type="match status" value="1"/>
</dbReference>
<dbReference type="SUPFAM" id="SSF55874">
    <property type="entry name" value="ATPase domain of HSP90 chaperone/DNA topoisomerase II/histidine kinase"/>
    <property type="match status" value="1"/>
</dbReference>